<organism evidence="2 3">
    <name type="scientific">Stylosanthes scabra</name>
    <dbReference type="NCBI Taxonomy" id="79078"/>
    <lineage>
        <taxon>Eukaryota</taxon>
        <taxon>Viridiplantae</taxon>
        <taxon>Streptophyta</taxon>
        <taxon>Embryophyta</taxon>
        <taxon>Tracheophyta</taxon>
        <taxon>Spermatophyta</taxon>
        <taxon>Magnoliopsida</taxon>
        <taxon>eudicotyledons</taxon>
        <taxon>Gunneridae</taxon>
        <taxon>Pentapetalae</taxon>
        <taxon>rosids</taxon>
        <taxon>fabids</taxon>
        <taxon>Fabales</taxon>
        <taxon>Fabaceae</taxon>
        <taxon>Papilionoideae</taxon>
        <taxon>50 kb inversion clade</taxon>
        <taxon>dalbergioids sensu lato</taxon>
        <taxon>Dalbergieae</taxon>
        <taxon>Pterocarpus clade</taxon>
        <taxon>Stylosanthes</taxon>
    </lineage>
</organism>
<feature type="compositionally biased region" description="Basic and acidic residues" evidence="1">
    <location>
        <begin position="1"/>
        <end position="13"/>
    </location>
</feature>
<evidence type="ECO:0000313" key="2">
    <source>
        <dbReference type="EMBL" id="MED6179530.1"/>
    </source>
</evidence>
<accession>A0ABU6W342</accession>
<feature type="compositionally biased region" description="Basic residues" evidence="1">
    <location>
        <begin position="25"/>
        <end position="35"/>
    </location>
</feature>
<reference evidence="2 3" key="1">
    <citation type="journal article" date="2023" name="Plants (Basel)">
        <title>Bridging the Gap: Combining Genomics and Transcriptomics Approaches to Understand Stylosanthes scabra, an Orphan Legume from the Brazilian Caatinga.</title>
        <authorList>
            <person name="Ferreira-Neto J.R.C."/>
            <person name="da Silva M.D."/>
            <person name="Binneck E."/>
            <person name="de Melo N.F."/>
            <person name="da Silva R.H."/>
            <person name="de Melo A.L.T.M."/>
            <person name="Pandolfi V."/>
            <person name="Bustamante F.O."/>
            <person name="Brasileiro-Vidal A.C."/>
            <person name="Benko-Iseppon A.M."/>
        </authorList>
    </citation>
    <scope>NUCLEOTIDE SEQUENCE [LARGE SCALE GENOMIC DNA]</scope>
    <source>
        <tissue evidence="2">Leaves</tissue>
    </source>
</reference>
<sequence>MTREQKDSSEKMSIKPLGRNTMNAFKKKRAPRKHYQNFPEKGMNTFLKEALKYFPEDRKQSTRHTQTTLKSNEHIHFPSGGNVTDWPNKAQSNNQRSTYLAHRVNDRTKRGKIRYDHEEILSESQPPPTI</sequence>
<comment type="caution">
    <text evidence="2">The sequence shown here is derived from an EMBL/GenBank/DDBJ whole genome shotgun (WGS) entry which is preliminary data.</text>
</comment>
<dbReference type="EMBL" id="JASCZI010181246">
    <property type="protein sequence ID" value="MED6179530.1"/>
    <property type="molecule type" value="Genomic_DNA"/>
</dbReference>
<evidence type="ECO:0000256" key="1">
    <source>
        <dbReference type="SAM" id="MobiDB-lite"/>
    </source>
</evidence>
<feature type="compositionally biased region" description="Basic and acidic residues" evidence="1">
    <location>
        <begin position="103"/>
        <end position="120"/>
    </location>
</feature>
<dbReference type="Proteomes" id="UP001341840">
    <property type="component" value="Unassembled WGS sequence"/>
</dbReference>
<protein>
    <submittedName>
        <fullName evidence="2">Uncharacterized protein</fullName>
    </submittedName>
</protein>
<feature type="region of interest" description="Disordered" evidence="1">
    <location>
        <begin position="1"/>
        <end position="41"/>
    </location>
</feature>
<feature type="region of interest" description="Disordered" evidence="1">
    <location>
        <begin position="57"/>
        <end position="130"/>
    </location>
</feature>
<keyword evidence="3" id="KW-1185">Reference proteome</keyword>
<evidence type="ECO:0000313" key="3">
    <source>
        <dbReference type="Proteomes" id="UP001341840"/>
    </source>
</evidence>
<proteinExistence type="predicted"/>
<name>A0ABU6W342_9FABA</name>
<gene>
    <name evidence="2" type="ORF">PIB30_001826</name>
</gene>
<feature type="compositionally biased region" description="Polar residues" evidence="1">
    <location>
        <begin position="89"/>
        <end position="98"/>
    </location>
</feature>